<name>A8AFS3_CITK8</name>
<keyword evidence="1" id="KW-0472">Membrane</keyword>
<reference evidence="2 3" key="1">
    <citation type="submission" date="2007-08" db="EMBL/GenBank/DDBJ databases">
        <authorList>
            <consortium name="The Citrobacter koseri Genome Sequencing Project"/>
            <person name="McClelland M."/>
            <person name="Sanderson E.K."/>
            <person name="Porwollik S."/>
            <person name="Spieth J."/>
            <person name="Clifton W.S."/>
            <person name="Latreille P."/>
            <person name="Courtney L."/>
            <person name="Wang C."/>
            <person name="Pepin K."/>
            <person name="Bhonagiri V."/>
            <person name="Nash W."/>
            <person name="Johnson M."/>
            <person name="Thiruvilangam P."/>
            <person name="Wilson R."/>
        </authorList>
    </citation>
    <scope>NUCLEOTIDE SEQUENCE [LARGE SCALE GENOMIC DNA]</scope>
    <source>
        <strain evidence="3">ATCC BAA-895 / CDC 4225-83 / SGSC4696</strain>
    </source>
</reference>
<evidence type="ECO:0000313" key="2">
    <source>
        <dbReference type="EMBL" id="ABV12335.1"/>
    </source>
</evidence>
<dbReference type="HOGENOM" id="CLU_208355_0_0_6"/>
<evidence type="ECO:0000313" key="3">
    <source>
        <dbReference type="Proteomes" id="UP000008148"/>
    </source>
</evidence>
<keyword evidence="3" id="KW-1185">Reference proteome</keyword>
<feature type="transmembrane region" description="Helical" evidence="1">
    <location>
        <begin position="36"/>
        <end position="52"/>
    </location>
</feature>
<dbReference type="EMBL" id="CP000822">
    <property type="protein sequence ID" value="ABV12335.1"/>
    <property type="molecule type" value="Genomic_DNA"/>
</dbReference>
<dbReference type="Proteomes" id="UP000008148">
    <property type="component" value="Chromosome"/>
</dbReference>
<proteinExistence type="predicted"/>
<organism evidence="2 3">
    <name type="scientific">Citrobacter koseri (strain ATCC BAA-895 / CDC 4225-83 / SGSC4696)</name>
    <dbReference type="NCBI Taxonomy" id="290338"/>
    <lineage>
        <taxon>Bacteria</taxon>
        <taxon>Pseudomonadati</taxon>
        <taxon>Pseudomonadota</taxon>
        <taxon>Gammaproteobacteria</taxon>
        <taxon>Enterobacterales</taxon>
        <taxon>Enterobacteriaceae</taxon>
        <taxon>Citrobacter</taxon>
    </lineage>
</organism>
<dbReference type="AlphaFoldDB" id="A8AFS3"/>
<sequence>MPIARKITRIGMPRRDENELNKILQVTRTEPKMKRLIMAAASNVMLLLNYAVSNNKP</sequence>
<keyword evidence="1" id="KW-0812">Transmembrane</keyword>
<evidence type="ECO:0000256" key="1">
    <source>
        <dbReference type="SAM" id="Phobius"/>
    </source>
</evidence>
<keyword evidence="1" id="KW-1133">Transmembrane helix</keyword>
<gene>
    <name evidence="2" type="ordered locus">CKO_01195</name>
</gene>
<dbReference type="KEGG" id="cko:CKO_01195"/>
<protein>
    <submittedName>
        <fullName evidence="2">Uncharacterized protein</fullName>
    </submittedName>
</protein>
<accession>A8AFS3</accession>